<proteinExistence type="predicted"/>
<feature type="compositionally biased region" description="Polar residues" evidence="1">
    <location>
        <begin position="422"/>
        <end position="431"/>
    </location>
</feature>
<gene>
    <name evidence="3" type="ORF">TSTA_019770</name>
</gene>
<dbReference type="PANTHER" id="PTHR31569:SF4">
    <property type="entry name" value="SWIM-TYPE DOMAIN-CONTAINING PROTEIN"/>
    <property type="match status" value="1"/>
</dbReference>
<feature type="domain" description="MULE transposase" evidence="2">
    <location>
        <begin position="1"/>
        <end position="84"/>
    </location>
</feature>
<dbReference type="RefSeq" id="XP_002484150.1">
    <property type="nucleotide sequence ID" value="XM_002484105.1"/>
</dbReference>
<reference evidence="4" key="1">
    <citation type="journal article" date="2015" name="Genome Announc.">
        <title>Genome sequence of the AIDS-associated pathogen Penicillium marneffei (ATCC18224) and its near taxonomic relative Talaromyces stipitatus (ATCC10500).</title>
        <authorList>
            <person name="Nierman W.C."/>
            <person name="Fedorova-Abrams N.D."/>
            <person name="Andrianopoulos A."/>
        </authorList>
    </citation>
    <scope>NUCLEOTIDE SEQUENCE [LARGE SCALE GENOMIC DNA]</scope>
    <source>
        <strain evidence="4">ATCC 10500 / CBS 375.48 / QM 6759 / NRRL 1006</strain>
    </source>
</reference>
<dbReference type="STRING" id="441959.B8MEN3"/>
<evidence type="ECO:0000313" key="3">
    <source>
        <dbReference type="EMBL" id="EED16916.1"/>
    </source>
</evidence>
<protein>
    <recommendedName>
        <fullName evidence="2">MULE transposase domain-containing protein</fullName>
    </recommendedName>
</protein>
<dbReference type="GeneID" id="8104936"/>
<dbReference type="OrthoDB" id="1421156at2759"/>
<feature type="compositionally biased region" description="Basic and acidic residues" evidence="1">
    <location>
        <begin position="440"/>
        <end position="452"/>
    </location>
</feature>
<dbReference type="PANTHER" id="PTHR31569">
    <property type="entry name" value="SWIM-TYPE DOMAIN-CONTAINING PROTEIN"/>
    <property type="match status" value="1"/>
</dbReference>
<feature type="compositionally biased region" description="Low complexity" evidence="1">
    <location>
        <begin position="386"/>
        <end position="396"/>
    </location>
</feature>
<dbReference type="InterPro" id="IPR018289">
    <property type="entry name" value="MULE_transposase_dom"/>
</dbReference>
<name>B8MEN3_TALSN</name>
<evidence type="ECO:0000313" key="4">
    <source>
        <dbReference type="Proteomes" id="UP000001745"/>
    </source>
</evidence>
<dbReference type="Proteomes" id="UP000001745">
    <property type="component" value="Unassembled WGS sequence"/>
</dbReference>
<dbReference type="OMA" id="RDYSENL"/>
<dbReference type="InterPro" id="IPR052579">
    <property type="entry name" value="Zinc_finger_SWIM"/>
</dbReference>
<evidence type="ECO:0000259" key="2">
    <source>
        <dbReference type="Pfam" id="PF10551"/>
    </source>
</evidence>
<dbReference type="InParanoid" id="B8MEN3"/>
<sequence length="472" mass="54236">MPLLDIVGCTGTNKTFWVGFGFMKNKKEKSYSFILKSLEQVIFRMGLGHPKIIITNKDQALMGAIEAIFPYTRNILCIWHIQKNLMVKCRPALRQEVIRIDYEGKGMKSTLVDEFKEKVEAHWVAFWQDFIKLVNAYTEEEKDAEWNNFRAKYSHNMWDTVFEYIKKEWLQEDTAKHFLKCYTNEYLHLNKQASLQVEGAHWIIKRDLGTSTMDLLGATLSIEMTIEKQHQKIWQEIEDERVRIKIDFKNLWLFKHVLKKVSSHALKIIHSIFERYLPESAPDKKPIKPCTGVTRRTLGIPCIHIIKEYYEADTSIELFEFCPHWRLHTDENLSPVDPRELVLEPEVIRPRGRPPGVINWPTTSEQSHRGRGSGHVRGSRGGGQARSGRGARQRGCGSYGGGQAGRGRGGRQQGGECGSGSAGTSEVSTQSHENDDNEISENRDDKTNENQIRRSKRRGRGQPAPWLGDENE</sequence>
<accession>B8MEN3</accession>
<dbReference type="PhylomeDB" id="B8MEN3"/>
<dbReference type="AlphaFoldDB" id="B8MEN3"/>
<dbReference type="VEuPathDB" id="FungiDB:TSTA_019770"/>
<feature type="region of interest" description="Disordered" evidence="1">
    <location>
        <begin position="347"/>
        <end position="472"/>
    </location>
</feature>
<evidence type="ECO:0000256" key="1">
    <source>
        <dbReference type="SAM" id="MobiDB-lite"/>
    </source>
</evidence>
<dbReference type="EMBL" id="EQ962656">
    <property type="protein sequence ID" value="EED16916.1"/>
    <property type="molecule type" value="Genomic_DNA"/>
</dbReference>
<dbReference type="Pfam" id="PF10551">
    <property type="entry name" value="MULE"/>
    <property type="match status" value="1"/>
</dbReference>
<dbReference type="HOGENOM" id="CLU_046030_0_0_1"/>
<keyword evidence="4" id="KW-1185">Reference proteome</keyword>
<feature type="compositionally biased region" description="Gly residues" evidence="1">
    <location>
        <begin position="397"/>
        <end position="421"/>
    </location>
</feature>
<feature type="compositionally biased region" description="Basic residues" evidence="1">
    <location>
        <begin position="369"/>
        <end position="378"/>
    </location>
</feature>
<organism evidence="3 4">
    <name type="scientific">Talaromyces stipitatus (strain ATCC 10500 / CBS 375.48 / QM 6759 / NRRL 1006)</name>
    <name type="common">Penicillium stipitatum</name>
    <dbReference type="NCBI Taxonomy" id="441959"/>
    <lineage>
        <taxon>Eukaryota</taxon>
        <taxon>Fungi</taxon>
        <taxon>Dikarya</taxon>
        <taxon>Ascomycota</taxon>
        <taxon>Pezizomycotina</taxon>
        <taxon>Eurotiomycetes</taxon>
        <taxon>Eurotiomycetidae</taxon>
        <taxon>Eurotiales</taxon>
        <taxon>Trichocomaceae</taxon>
        <taxon>Talaromyces</taxon>
        <taxon>Talaromyces sect. Talaromyces</taxon>
    </lineage>
</organism>